<dbReference type="InterPro" id="IPR003593">
    <property type="entry name" value="AAA+_ATPase"/>
</dbReference>
<dbReference type="CDD" id="cd17873">
    <property type="entry name" value="FlhF"/>
    <property type="match status" value="1"/>
</dbReference>
<dbReference type="Gene3D" id="1.20.120.1380">
    <property type="entry name" value="Flagellar FlhF biosynthesis protein, N domain"/>
    <property type="match status" value="1"/>
</dbReference>
<keyword evidence="5" id="KW-1003">Cell membrane</keyword>
<protein>
    <recommendedName>
        <fullName evidence="3 13">Flagellar biosynthesis protein FlhF</fullName>
    </recommendedName>
</protein>
<keyword evidence="6" id="KW-0547">Nucleotide-binding</keyword>
<keyword evidence="18" id="KW-1185">Reference proteome</keyword>
<evidence type="ECO:0000259" key="15">
    <source>
        <dbReference type="SMART" id="SM00382"/>
    </source>
</evidence>
<keyword evidence="9" id="KW-0342">GTP-binding</keyword>
<evidence type="ECO:0000313" key="17">
    <source>
        <dbReference type="EMBL" id="BDG07999.1"/>
    </source>
</evidence>
<gene>
    <name evidence="17" type="ORF">AMPC_11120</name>
</gene>
<dbReference type="PANTHER" id="PTHR43134:SF3">
    <property type="entry name" value="FLAGELLAR BIOSYNTHESIS PROTEIN FLHF"/>
    <property type="match status" value="1"/>
</dbReference>
<dbReference type="SMART" id="SM00382">
    <property type="entry name" value="AAA"/>
    <property type="match status" value="1"/>
</dbReference>
<dbReference type="SMART" id="SM00962">
    <property type="entry name" value="SRP54"/>
    <property type="match status" value="1"/>
</dbReference>
<dbReference type="EMBL" id="AP025592">
    <property type="protein sequence ID" value="BDG07999.1"/>
    <property type="molecule type" value="Genomic_DNA"/>
</dbReference>
<dbReference type="PANTHER" id="PTHR43134">
    <property type="entry name" value="SIGNAL RECOGNITION PARTICLE RECEPTOR SUBUNIT ALPHA"/>
    <property type="match status" value="1"/>
</dbReference>
<dbReference type="InterPro" id="IPR020006">
    <property type="entry name" value="FlhF"/>
</dbReference>
<dbReference type="Proteomes" id="UP001162734">
    <property type="component" value="Chromosome"/>
</dbReference>
<proteinExistence type="inferred from homology"/>
<name>A0ABN6N4A0_9BACT</name>
<dbReference type="InterPro" id="IPR000897">
    <property type="entry name" value="SRP54_GTPase_dom"/>
</dbReference>
<dbReference type="RefSeq" id="WP_263009634.1">
    <property type="nucleotide sequence ID" value="NZ_AP025592.1"/>
</dbReference>
<feature type="domain" description="AAA+ ATPase" evidence="15">
    <location>
        <begin position="251"/>
        <end position="388"/>
    </location>
</feature>
<evidence type="ECO:0000256" key="12">
    <source>
        <dbReference type="ARBA" id="ARBA00025337"/>
    </source>
</evidence>
<evidence type="ECO:0000256" key="13">
    <source>
        <dbReference type="NCBIfam" id="TIGR03499"/>
    </source>
</evidence>
<sequence>MYQPSRRTAPPPNATVRTFRAADTASALAAVKAALGPDAVILDTRSVDRGLFRRPEVEVTAGLELPEAGLSAVPAAPALPQRPSPAVLAPAADAPAPLARPAAELPAPVEVRPAPAFPPAPAPVPAARPPRPALRGFGADEPFPEEPPAGAEELGEDEMADGLRRSFEEARRALALMARRARASGKPRLPPGAQSVEKHLLDCGVDPALAEELVTAAVAAGGGRKAAVLARVRTALEGRLPVAPAPWLAPGRQVIAFVGPTGVGKTTTLAKVAARALLESRKRIALLTVDTYRIGACDQLARYGEIMGVPVLVARDRTELARAMERVGQADMVLVDTAGRSSIEDVERQTDLVRSVPGIELHLVASAAAGGRQLAAVGDRYRAIQPDRLVFTKLDEAAGPGGILALAARVDRPVACIADGQRVPEDLHAFDSAKLVELVLTSPEGALR</sequence>
<evidence type="ECO:0000313" key="18">
    <source>
        <dbReference type="Proteomes" id="UP001162734"/>
    </source>
</evidence>
<evidence type="ECO:0000256" key="9">
    <source>
        <dbReference type="ARBA" id="ARBA00023134"/>
    </source>
</evidence>
<evidence type="ECO:0000256" key="8">
    <source>
        <dbReference type="ARBA" id="ARBA00022927"/>
    </source>
</evidence>
<keyword evidence="10" id="KW-0472">Membrane</keyword>
<evidence type="ECO:0000256" key="10">
    <source>
        <dbReference type="ARBA" id="ARBA00023136"/>
    </source>
</evidence>
<dbReference type="Pfam" id="PF00448">
    <property type="entry name" value="SRP54"/>
    <property type="match status" value="1"/>
</dbReference>
<dbReference type="NCBIfam" id="TIGR03499">
    <property type="entry name" value="FlhF"/>
    <property type="match status" value="1"/>
</dbReference>
<evidence type="ECO:0000256" key="6">
    <source>
        <dbReference type="ARBA" id="ARBA00022741"/>
    </source>
</evidence>
<evidence type="ECO:0000256" key="2">
    <source>
        <dbReference type="ARBA" id="ARBA00008531"/>
    </source>
</evidence>
<keyword evidence="7" id="KW-1005">Bacterial flagellum biogenesis</keyword>
<comment type="function">
    <text evidence="12">Necessary for flagellar biosynthesis. May be involved in translocation of the flagellum.</text>
</comment>
<feature type="compositionally biased region" description="Pro residues" evidence="14">
    <location>
        <begin position="120"/>
        <end position="132"/>
    </location>
</feature>
<keyword evidence="8" id="KW-0653">Protein transport</keyword>
<dbReference type="SUPFAM" id="SSF52540">
    <property type="entry name" value="P-loop containing nucleoside triphosphate hydrolases"/>
    <property type="match status" value="1"/>
</dbReference>
<evidence type="ECO:0000256" key="1">
    <source>
        <dbReference type="ARBA" id="ARBA00004413"/>
    </source>
</evidence>
<accession>A0ABN6N4A0</accession>
<comment type="subcellular location">
    <subcellularLocation>
        <location evidence="1">Cell membrane</location>
        <topology evidence="1">Peripheral membrane protein</topology>
        <orientation evidence="1">Cytoplasmic side</orientation>
    </subcellularLocation>
</comment>
<feature type="domain" description="SRP54-type proteins GTP-binding" evidence="16">
    <location>
        <begin position="252"/>
        <end position="441"/>
    </location>
</feature>
<evidence type="ECO:0000256" key="7">
    <source>
        <dbReference type="ARBA" id="ARBA00022795"/>
    </source>
</evidence>
<dbReference type="InterPro" id="IPR047040">
    <property type="entry name" value="FlhF__GTPase_dom"/>
</dbReference>
<keyword evidence="11" id="KW-1006">Bacterial flagellum protein export</keyword>
<comment type="similarity">
    <text evidence="2">Belongs to the GTP-binding SRP family.</text>
</comment>
<keyword evidence="4" id="KW-0813">Transport</keyword>
<evidence type="ECO:0000256" key="3">
    <source>
        <dbReference type="ARBA" id="ARBA00014919"/>
    </source>
</evidence>
<evidence type="ECO:0000256" key="5">
    <source>
        <dbReference type="ARBA" id="ARBA00022475"/>
    </source>
</evidence>
<evidence type="ECO:0000259" key="16">
    <source>
        <dbReference type="SMART" id="SM00962"/>
    </source>
</evidence>
<organism evidence="17 18">
    <name type="scientific">Anaeromyxobacter paludicola</name>
    <dbReference type="NCBI Taxonomy" id="2918171"/>
    <lineage>
        <taxon>Bacteria</taxon>
        <taxon>Pseudomonadati</taxon>
        <taxon>Myxococcota</taxon>
        <taxon>Myxococcia</taxon>
        <taxon>Myxococcales</taxon>
        <taxon>Cystobacterineae</taxon>
        <taxon>Anaeromyxobacteraceae</taxon>
        <taxon>Anaeromyxobacter</taxon>
    </lineage>
</organism>
<dbReference type="Gene3D" id="3.40.50.300">
    <property type="entry name" value="P-loop containing nucleotide triphosphate hydrolases"/>
    <property type="match status" value="1"/>
</dbReference>
<feature type="region of interest" description="Disordered" evidence="14">
    <location>
        <begin position="120"/>
        <end position="156"/>
    </location>
</feature>
<dbReference type="InterPro" id="IPR027417">
    <property type="entry name" value="P-loop_NTPase"/>
</dbReference>
<evidence type="ECO:0000256" key="4">
    <source>
        <dbReference type="ARBA" id="ARBA00022448"/>
    </source>
</evidence>
<reference evidence="18" key="1">
    <citation type="journal article" date="2022" name="Int. J. Syst. Evol. Microbiol.">
        <title>Anaeromyxobacter oryzae sp. nov., Anaeromyxobacter diazotrophicus sp. nov. and Anaeromyxobacter paludicola sp. nov., isolated from paddy soils.</title>
        <authorList>
            <person name="Itoh H."/>
            <person name="Xu Z."/>
            <person name="Mise K."/>
            <person name="Masuda Y."/>
            <person name="Ushijima N."/>
            <person name="Hayakawa C."/>
            <person name="Shiratori Y."/>
            <person name="Senoo K."/>
        </authorList>
    </citation>
    <scope>NUCLEOTIDE SEQUENCE [LARGE SCALE GENOMIC DNA]</scope>
    <source>
        <strain evidence="18">Red630</strain>
    </source>
</reference>
<evidence type="ECO:0000256" key="14">
    <source>
        <dbReference type="SAM" id="MobiDB-lite"/>
    </source>
</evidence>
<evidence type="ECO:0000256" key="11">
    <source>
        <dbReference type="ARBA" id="ARBA00023225"/>
    </source>
</evidence>